<dbReference type="AlphaFoldDB" id="A0A0D3I8H0"/>
<organism evidence="2 3">
    <name type="scientific">Emiliania huxleyi (strain CCMP1516)</name>
    <dbReference type="NCBI Taxonomy" id="280463"/>
    <lineage>
        <taxon>Eukaryota</taxon>
        <taxon>Haptista</taxon>
        <taxon>Haptophyta</taxon>
        <taxon>Prymnesiophyceae</taxon>
        <taxon>Isochrysidales</taxon>
        <taxon>Noelaerhabdaceae</taxon>
        <taxon>Emiliania</taxon>
    </lineage>
</organism>
<dbReference type="PANTHER" id="PTHR34407">
    <property type="entry name" value="EXPRESSED PROTEIN"/>
    <property type="match status" value="1"/>
</dbReference>
<dbReference type="EnsemblProtists" id="EOD07555">
    <property type="protein sequence ID" value="EOD07555"/>
    <property type="gene ID" value="EMIHUDRAFT_106580"/>
</dbReference>
<feature type="region of interest" description="Disordered" evidence="1">
    <location>
        <begin position="283"/>
        <end position="308"/>
    </location>
</feature>
<protein>
    <recommendedName>
        <fullName evidence="4">SGNH hydrolase-type esterase domain-containing protein</fullName>
    </recommendedName>
</protein>
<dbReference type="PANTHER" id="PTHR34407:SF1">
    <property type="entry name" value="SGNH HYDROLASE-TYPE ESTERASE DOMAIN-CONTAINING PROTEIN"/>
    <property type="match status" value="1"/>
</dbReference>
<reference evidence="3" key="1">
    <citation type="journal article" date="2013" name="Nature">
        <title>Pan genome of the phytoplankton Emiliania underpins its global distribution.</title>
        <authorList>
            <person name="Read B.A."/>
            <person name="Kegel J."/>
            <person name="Klute M.J."/>
            <person name="Kuo A."/>
            <person name="Lefebvre S.C."/>
            <person name="Maumus F."/>
            <person name="Mayer C."/>
            <person name="Miller J."/>
            <person name="Monier A."/>
            <person name="Salamov A."/>
            <person name="Young J."/>
            <person name="Aguilar M."/>
            <person name="Claverie J.M."/>
            <person name="Frickenhaus S."/>
            <person name="Gonzalez K."/>
            <person name="Herman E.K."/>
            <person name="Lin Y.C."/>
            <person name="Napier J."/>
            <person name="Ogata H."/>
            <person name="Sarno A.F."/>
            <person name="Shmutz J."/>
            <person name="Schroeder D."/>
            <person name="de Vargas C."/>
            <person name="Verret F."/>
            <person name="von Dassow P."/>
            <person name="Valentin K."/>
            <person name="Van de Peer Y."/>
            <person name="Wheeler G."/>
            <person name="Dacks J.B."/>
            <person name="Delwiche C.F."/>
            <person name="Dyhrman S.T."/>
            <person name="Glockner G."/>
            <person name="John U."/>
            <person name="Richards T."/>
            <person name="Worden A.Z."/>
            <person name="Zhang X."/>
            <person name="Grigoriev I.V."/>
            <person name="Allen A.E."/>
            <person name="Bidle K."/>
            <person name="Borodovsky M."/>
            <person name="Bowler C."/>
            <person name="Brownlee C."/>
            <person name="Cock J.M."/>
            <person name="Elias M."/>
            <person name="Gladyshev V.N."/>
            <person name="Groth M."/>
            <person name="Guda C."/>
            <person name="Hadaegh A."/>
            <person name="Iglesias-Rodriguez M.D."/>
            <person name="Jenkins J."/>
            <person name="Jones B.M."/>
            <person name="Lawson T."/>
            <person name="Leese F."/>
            <person name="Lindquist E."/>
            <person name="Lobanov A."/>
            <person name="Lomsadze A."/>
            <person name="Malik S.B."/>
            <person name="Marsh M.E."/>
            <person name="Mackinder L."/>
            <person name="Mock T."/>
            <person name="Mueller-Roeber B."/>
            <person name="Pagarete A."/>
            <person name="Parker M."/>
            <person name="Probert I."/>
            <person name="Quesneville H."/>
            <person name="Raines C."/>
            <person name="Rensing S.A."/>
            <person name="Riano-Pachon D.M."/>
            <person name="Richier S."/>
            <person name="Rokitta S."/>
            <person name="Shiraiwa Y."/>
            <person name="Soanes D.M."/>
            <person name="van der Giezen M."/>
            <person name="Wahlund T.M."/>
            <person name="Williams B."/>
            <person name="Wilson W."/>
            <person name="Wolfe G."/>
            <person name="Wurch L.L."/>
        </authorList>
    </citation>
    <scope>NUCLEOTIDE SEQUENCE</scope>
</reference>
<dbReference type="KEGG" id="ehx:EMIHUDRAFT_106580"/>
<dbReference type="HOGENOM" id="CLU_480982_0_0_1"/>
<accession>A0A0D3I8H0</accession>
<evidence type="ECO:0000256" key="1">
    <source>
        <dbReference type="SAM" id="MobiDB-lite"/>
    </source>
</evidence>
<evidence type="ECO:0000313" key="3">
    <source>
        <dbReference type="Proteomes" id="UP000013827"/>
    </source>
</evidence>
<keyword evidence="3" id="KW-1185">Reference proteome</keyword>
<name>A0A0D3I8H0_EMIH1</name>
<proteinExistence type="predicted"/>
<evidence type="ECO:0008006" key="4">
    <source>
        <dbReference type="Google" id="ProtNLM"/>
    </source>
</evidence>
<dbReference type="GeneID" id="17253705"/>
<dbReference type="RefSeq" id="XP_005759984.1">
    <property type="nucleotide sequence ID" value="XM_005759927.1"/>
</dbReference>
<evidence type="ECO:0000313" key="2">
    <source>
        <dbReference type="EnsemblProtists" id="EOD07555"/>
    </source>
</evidence>
<reference evidence="2" key="2">
    <citation type="submission" date="2024-10" db="UniProtKB">
        <authorList>
            <consortium name="EnsemblProtists"/>
        </authorList>
    </citation>
    <scope>IDENTIFICATION</scope>
</reference>
<feature type="compositionally biased region" description="Low complexity" evidence="1">
    <location>
        <begin position="283"/>
        <end position="292"/>
    </location>
</feature>
<sequence>MANTPFATPSLDRETLDRAIVQMGRPEAWSPLLQRLNDGKPLRLGVFGASVAQHGGCLDQPYKRCMEFDGVSLAEMSWGEPRKRPVKGWAVSLLEHFNSLWPHPQHQLNNSALDATPAQAVLPCLFSHFPTQLDMVVLEFGSMAQSLDRFAVEAVARRLLMMRPRPLLLLLSVHAWCNMAKSPGTPPALFREGDRIGSMRYPKTPWSVVEDEASAVCERYGQACISVHRALMPHVRAGATGFSIDDITGPDCLHPVNGRHGLQYVDQMLRHYVDRVRLAYSRGGRGSGAARAPPWDTSGGKAGSAAFPTPLHRRNSVSPPAARCYSFLQPTVQNGRLNHLFQTRQPIGWQSASCAAAGVWHPTSVPTRQPPLAGLPGRRYHSAGVSGGEGCVARAPPGDECPVSRFAARLPAFLATKPQGWFFCRRALSRSAKISQGVVALEAGATLRAVVDTRVLEGEGAGAADNKSAAVHLGLQYLASYEGMGKVELRCVSVCSCSTHMLDAHRPEERASIYITHNFPIWGAVARCELQLQVLNASSPGGGTKFKVRSLVVTASAHSDAAHDIRK</sequence>
<dbReference type="PaxDb" id="2903-EOD07555"/>
<dbReference type="Proteomes" id="UP000013827">
    <property type="component" value="Unassembled WGS sequence"/>
</dbReference>